<accession>A0ABR7N5S5</accession>
<name>A0ABR7N5S5_9FIRM</name>
<dbReference type="RefSeq" id="WP_249306700.1">
    <property type="nucleotide sequence ID" value="NZ_JACRSZ010000001.1"/>
</dbReference>
<evidence type="ECO:0000259" key="1">
    <source>
        <dbReference type="Pfam" id="PF13566"/>
    </source>
</evidence>
<dbReference type="NCBIfam" id="TIGR03915">
    <property type="entry name" value="SAM_7_link_chp"/>
    <property type="match status" value="1"/>
</dbReference>
<evidence type="ECO:0000313" key="3">
    <source>
        <dbReference type="Proteomes" id="UP000657421"/>
    </source>
</evidence>
<dbReference type="EMBL" id="JACRSZ010000001">
    <property type="protein sequence ID" value="MBC8571757.1"/>
    <property type="molecule type" value="Genomic_DNA"/>
</dbReference>
<organism evidence="2 3">
    <name type="scientific">Jingyaoa shaoxingensis</name>
    <dbReference type="NCBI Taxonomy" id="2763671"/>
    <lineage>
        <taxon>Bacteria</taxon>
        <taxon>Bacillati</taxon>
        <taxon>Bacillota</taxon>
        <taxon>Clostridia</taxon>
        <taxon>Lachnospirales</taxon>
        <taxon>Lachnospiraceae</taxon>
        <taxon>Jingyaoa</taxon>
    </lineage>
</organism>
<dbReference type="Pfam" id="PF13566">
    <property type="entry name" value="DUF4130"/>
    <property type="match status" value="1"/>
</dbReference>
<evidence type="ECO:0000313" key="2">
    <source>
        <dbReference type="EMBL" id="MBC8571757.1"/>
    </source>
</evidence>
<dbReference type="Proteomes" id="UP000657421">
    <property type="component" value="Unassembled WGS sequence"/>
</dbReference>
<gene>
    <name evidence="2" type="ORF">H8716_01450</name>
</gene>
<keyword evidence="3" id="KW-1185">Reference proteome</keyword>
<protein>
    <submittedName>
        <fullName evidence="2">TIGR03915 family putative DNA repair protein</fullName>
    </submittedName>
</protein>
<dbReference type="InterPro" id="IPR025404">
    <property type="entry name" value="DUF4130"/>
</dbReference>
<sequence>MTVFTCRDNWEDILTCIYEAWASGKGHRNIRLELEPVSQQELFCEYIHIDAEEQKAMKVCSAIRKKISWQAYQWVYYAAHSARPEKTECIYRFLILGFHFGKKITEMLTENTVMRIMELSRRVTNEEHIMREAARFTCHERGIYVCHIEPEHDILLMLAEYFEDRMPSETWMITDDGRRTAVIHPKDQRMYQTVLTEKEWEQLQETERIKDIYTTLWNEFFHTIGIRERENRKCQNTMMPLHYRKHMTEFM</sequence>
<reference evidence="2 3" key="1">
    <citation type="submission" date="2020-08" db="EMBL/GenBank/DDBJ databases">
        <title>Genome public.</title>
        <authorList>
            <person name="Liu C."/>
            <person name="Sun Q."/>
        </authorList>
    </citation>
    <scope>NUCLEOTIDE SEQUENCE [LARGE SCALE GENOMIC DNA]</scope>
    <source>
        <strain evidence="2 3">NSJ-46</strain>
    </source>
</reference>
<proteinExistence type="predicted"/>
<feature type="domain" description="DUF4130" evidence="1">
    <location>
        <begin position="85"/>
        <end position="249"/>
    </location>
</feature>
<dbReference type="InterPro" id="IPR023875">
    <property type="entry name" value="DNA_repair_put"/>
</dbReference>
<comment type="caution">
    <text evidence="2">The sequence shown here is derived from an EMBL/GenBank/DDBJ whole genome shotgun (WGS) entry which is preliminary data.</text>
</comment>